<feature type="region of interest" description="Disordered" evidence="1">
    <location>
        <begin position="81"/>
        <end position="118"/>
    </location>
</feature>
<gene>
    <name evidence="2" type="ORF">WN48_07154</name>
</gene>
<sequence>MPAGRRTTGIERDAFHPRLMSGLISKACLAGPALDIGILRRHGDLLFKGIRGLTVDLWESPRTSFKKDSIYWRGLRARANQYSGNAEGLPPPQDPRREVPQRQVETVEAMSADEPQEQ</sequence>
<evidence type="ECO:0000256" key="1">
    <source>
        <dbReference type="SAM" id="MobiDB-lite"/>
    </source>
</evidence>
<name>A0A310SUX6_9HYME</name>
<dbReference type="EMBL" id="KQ759840">
    <property type="protein sequence ID" value="OAD62639.1"/>
    <property type="molecule type" value="Genomic_DNA"/>
</dbReference>
<reference evidence="2 3" key="1">
    <citation type="submission" date="2015-07" db="EMBL/GenBank/DDBJ databases">
        <title>The genome of Eufriesea mexicana.</title>
        <authorList>
            <person name="Pan H."/>
            <person name="Kapheim K."/>
        </authorList>
    </citation>
    <scope>NUCLEOTIDE SEQUENCE [LARGE SCALE GENOMIC DNA]</scope>
    <source>
        <strain evidence="2">0111107269</strain>
        <tissue evidence="2">Whole body</tissue>
    </source>
</reference>
<dbReference type="Proteomes" id="UP000250275">
    <property type="component" value="Unassembled WGS sequence"/>
</dbReference>
<proteinExistence type="predicted"/>
<accession>A0A310SUX6</accession>
<evidence type="ECO:0000313" key="2">
    <source>
        <dbReference type="EMBL" id="OAD62639.1"/>
    </source>
</evidence>
<organism evidence="2 3">
    <name type="scientific">Eufriesea mexicana</name>
    <dbReference type="NCBI Taxonomy" id="516756"/>
    <lineage>
        <taxon>Eukaryota</taxon>
        <taxon>Metazoa</taxon>
        <taxon>Ecdysozoa</taxon>
        <taxon>Arthropoda</taxon>
        <taxon>Hexapoda</taxon>
        <taxon>Insecta</taxon>
        <taxon>Pterygota</taxon>
        <taxon>Neoptera</taxon>
        <taxon>Endopterygota</taxon>
        <taxon>Hymenoptera</taxon>
        <taxon>Apocrita</taxon>
        <taxon>Aculeata</taxon>
        <taxon>Apoidea</taxon>
        <taxon>Anthophila</taxon>
        <taxon>Apidae</taxon>
        <taxon>Eufriesea</taxon>
    </lineage>
</organism>
<dbReference type="AlphaFoldDB" id="A0A310SUX6"/>
<protein>
    <submittedName>
        <fullName evidence="2">Uncharacterized protein</fullName>
    </submittedName>
</protein>
<keyword evidence="3" id="KW-1185">Reference proteome</keyword>
<evidence type="ECO:0000313" key="3">
    <source>
        <dbReference type="Proteomes" id="UP000250275"/>
    </source>
</evidence>